<protein>
    <submittedName>
        <fullName evidence="1">Uncharacterized protein</fullName>
    </submittedName>
</protein>
<accession>A0A097PAP0</accession>
<dbReference type="EMBL" id="KM879221">
    <property type="protein sequence ID" value="AIU44298.1"/>
    <property type="molecule type" value="Genomic_DNA"/>
</dbReference>
<name>A0A097PAP0_9CAUD</name>
<dbReference type="KEGG" id="vg:24638729"/>
<evidence type="ECO:0000313" key="2">
    <source>
        <dbReference type="Proteomes" id="UP000030040"/>
    </source>
</evidence>
<dbReference type="RefSeq" id="YP_009148407.1">
    <property type="nucleotide sequence ID" value="NC_027348.2"/>
</dbReference>
<evidence type="ECO:0000313" key="1">
    <source>
        <dbReference type="EMBL" id="AIU44298.1"/>
    </source>
</evidence>
<sequence length="73" mass="8214">MQKAGTRCRHDGAKLRVIATETGDGLPIMVYRIRECPVCKDRTVTVEIPYSGDFPYSKVKALAASRRKDDDEQ</sequence>
<gene>
    <name evidence="1" type="ORF">RG2014_044</name>
</gene>
<keyword evidence="2" id="KW-1185">Reference proteome</keyword>
<dbReference type="GeneID" id="24638729"/>
<reference evidence="2" key="1">
    <citation type="submission" date="2014-10" db="EMBL/GenBank/DDBJ databases">
        <title>Draft genome sequence of lytic bacteriophage specific to a multidrug resistant bacterium Delftia tsuruhatensis ARB-1.</title>
        <authorList>
            <person name="Bhattacharjee A.S."/>
            <person name="Motlagh A.M."/>
            <person name="Goel R."/>
        </authorList>
    </citation>
    <scope>NUCLEOTIDE SEQUENCE [LARGE SCALE GENOMIC DNA]</scope>
</reference>
<proteinExistence type="predicted"/>
<organism evidence="1 2">
    <name type="scientific">Delftia phage RG-2014</name>
    <dbReference type="NCBI Taxonomy" id="1563661"/>
    <lineage>
        <taxon>Viruses</taxon>
        <taxon>Duplodnaviria</taxon>
        <taxon>Heunggongvirae</taxon>
        <taxon>Uroviricota</taxon>
        <taxon>Caudoviricetes</taxon>
        <taxon>Schitoviridae</taxon>
        <taxon>Dendoorenvirus</taxon>
        <taxon>Dendoorenvirus RG2014</taxon>
    </lineage>
</organism>
<dbReference type="Proteomes" id="UP000030040">
    <property type="component" value="Segment"/>
</dbReference>